<dbReference type="InterPro" id="IPR030869">
    <property type="entry name" value="MqnD"/>
</dbReference>
<dbReference type="CDD" id="cd13635">
    <property type="entry name" value="PBP2_Ttha1568_Mqnd"/>
    <property type="match status" value="1"/>
</dbReference>
<comment type="similarity">
    <text evidence="4">Belongs to the MqnA/MqnD family. MqnD subfamily.</text>
</comment>
<dbReference type="UniPathway" id="UPA00079"/>
<keyword evidence="3 4" id="KW-0456">Lyase</keyword>
<evidence type="ECO:0000256" key="4">
    <source>
        <dbReference type="HAMAP-Rule" id="MF_00996"/>
    </source>
</evidence>
<dbReference type="PANTHER" id="PTHR37167:SF1">
    <property type="entry name" value="1,4-DIHYDROXY-6-NAPHTOATE SYNTHASE"/>
    <property type="match status" value="1"/>
</dbReference>
<dbReference type="RefSeq" id="WP_160905892.1">
    <property type="nucleotide sequence ID" value="NZ_WVHS01000001.1"/>
</dbReference>
<dbReference type="Proteomes" id="UP000451233">
    <property type="component" value="Unassembled WGS sequence"/>
</dbReference>
<protein>
    <recommendedName>
        <fullName evidence="4">1,4-dihydroxy-6-naphtoate synthase</fullName>
        <ecNumber evidence="4">4.1.99.29</ecNumber>
    </recommendedName>
    <alternativeName>
        <fullName evidence="4">Menaquinone biosynthetic enzyme MqnD</fullName>
    </alternativeName>
</protein>
<evidence type="ECO:0000313" key="6">
    <source>
        <dbReference type="Proteomes" id="UP000451233"/>
    </source>
</evidence>
<accession>A0A7K1XWR8</accession>
<dbReference type="SUPFAM" id="SSF53850">
    <property type="entry name" value="Periplasmic binding protein-like II"/>
    <property type="match status" value="1"/>
</dbReference>
<evidence type="ECO:0000256" key="3">
    <source>
        <dbReference type="ARBA" id="ARBA00023239"/>
    </source>
</evidence>
<comment type="catalytic activity">
    <reaction evidence="4">
        <text>cyclic dehypoxanthinylfutalosinate = 1,4-dihydroxy-6-naphthoate + dihydroxyacetone</text>
        <dbReference type="Rhea" id="RHEA:33087"/>
        <dbReference type="ChEBI" id="CHEBI:16016"/>
        <dbReference type="ChEBI" id="CHEBI:64254"/>
        <dbReference type="ChEBI" id="CHEBI:64270"/>
        <dbReference type="EC" id="4.1.99.29"/>
    </reaction>
</comment>
<sequence length="283" mass="31584">MKLTLGFSPCPNDTFIFDALIHHKIDTEGLDFEVYFDDVETLNQKAFRGELDITKLSFHAFAYVAGRYVLLDSGSALGFGVGPLLISANGDRPSAISSLTVGIPGKYTTANFLLSLAYPELQNKKEMIFSDIENALLRGEIDLGLIIHENRFTYQQKGLKKIVDLGKFWEDETGCAIPLGGIVVKRGLPEEVKHKVNRVLRRSVEFAFANPKSGIGFIRAHAQEMEEAVMYQHIELYVNQYSLDLGAEGRNAVNLLFEKAAEKKVIPQINKNLFLTDLNVQSL</sequence>
<evidence type="ECO:0000256" key="1">
    <source>
        <dbReference type="ARBA" id="ARBA00004863"/>
    </source>
</evidence>
<dbReference type="EMBL" id="WVHS01000001">
    <property type="protein sequence ID" value="MXV14956.1"/>
    <property type="molecule type" value="Genomic_DNA"/>
</dbReference>
<proteinExistence type="inferred from homology"/>
<comment type="pathway">
    <text evidence="1 4">Quinol/quinone metabolism; menaquinone biosynthesis.</text>
</comment>
<reference evidence="5 6" key="1">
    <citation type="submission" date="2019-11" db="EMBL/GenBank/DDBJ databases">
        <title>Pedobacter sp. HMF7056 Genome sequencing and assembly.</title>
        <authorList>
            <person name="Kang H."/>
            <person name="Kim H."/>
            <person name="Joh K."/>
        </authorList>
    </citation>
    <scope>NUCLEOTIDE SEQUENCE [LARGE SCALE GENOMIC DNA]</scope>
    <source>
        <strain evidence="5 6">HMF7056</strain>
    </source>
</reference>
<gene>
    <name evidence="4" type="primary">mqnD</name>
    <name evidence="5" type="ORF">GS398_06570</name>
</gene>
<evidence type="ECO:0000256" key="2">
    <source>
        <dbReference type="ARBA" id="ARBA00022428"/>
    </source>
</evidence>
<keyword evidence="6" id="KW-1185">Reference proteome</keyword>
<name>A0A7K1XWR8_9SPHI</name>
<dbReference type="EC" id="4.1.99.29" evidence="4"/>
<feature type="active site" description="Proton acceptor" evidence="4">
    <location>
        <position position="148"/>
    </location>
</feature>
<dbReference type="AlphaFoldDB" id="A0A7K1XWR8"/>
<evidence type="ECO:0000313" key="5">
    <source>
        <dbReference type="EMBL" id="MXV14956.1"/>
    </source>
</evidence>
<comment type="caution">
    <text evidence="5">The sequence shown here is derived from an EMBL/GenBank/DDBJ whole genome shotgun (WGS) entry which is preliminary data.</text>
</comment>
<organism evidence="5 6">
    <name type="scientific">Hufsiella ginkgonis</name>
    <dbReference type="NCBI Taxonomy" id="2695274"/>
    <lineage>
        <taxon>Bacteria</taxon>
        <taxon>Pseudomonadati</taxon>
        <taxon>Bacteroidota</taxon>
        <taxon>Sphingobacteriia</taxon>
        <taxon>Sphingobacteriales</taxon>
        <taxon>Sphingobacteriaceae</taxon>
        <taxon>Hufsiella</taxon>
    </lineage>
</organism>
<dbReference type="GO" id="GO:0016830">
    <property type="term" value="F:carbon-carbon lyase activity"/>
    <property type="evidence" value="ECO:0007669"/>
    <property type="project" value="UniProtKB-UniRule"/>
</dbReference>
<dbReference type="PANTHER" id="PTHR37167">
    <property type="entry name" value="1,4-DIHYDROXY-6-NAPHTOATE SYNTHASE"/>
    <property type="match status" value="1"/>
</dbReference>
<feature type="binding site" evidence="4">
    <location>
        <begin position="55"/>
        <end position="57"/>
    </location>
    <ligand>
        <name>substrate</name>
    </ligand>
</feature>
<dbReference type="Pfam" id="PF02621">
    <property type="entry name" value="VitK2_biosynth"/>
    <property type="match status" value="1"/>
</dbReference>
<feature type="binding site" evidence="4">
    <location>
        <begin position="109"/>
        <end position="110"/>
    </location>
    <ligand>
        <name>substrate</name>
    </ligand>
</feature>
<keyword evidence="2 4" id="KW-0474">Menaquinone biosynthesis</keyword>
<dbReference type="Gene3D" id="3.40.190.10">
    <property type="entry name" value="Periplasmic binding protein-like II"/>
    <property type="match status" value="2"/>
</dbReference>
<dbReference type="HAMAP" id="MF_00996">
    <property type="entry name" value="MqnD"/>
    <property type="match status" value="1"/>
</dbReference>
<dbReference type="InterPro" id="IPR003773">
    <property type="entry name" value="Menaquinone_biosynth"/>
</dbReference>
<comment type="function">
    <text evidence="4">Catalyzes the conversion of cyclic dehypoxanthine futalosine (cyclic DHFL) into 1,4-dihydroxy-6-naphthoate, a step in the biosynthesis of menaquinone (MK, vitamin K2).</text>
</comment>
<dbReference type="GO" id="GO:0009234">
    <property type="term" value="P:menaquinone biosynthetic process"/>
    <property type="evidence" value="ECO:0007669"/>
    <property type="project" value="UniProtKB-UniRule"/>
</dbReference>